<proteinExistence type="predicted"/>
<name>G0A5L2_METMM</name>
<evidence type="ECO:0000256" key="1">
    <source>
        <dbReference type="SAM" id="Phobius"/>
    </source>
</evidence>
<reference evidence="3" key="3">
    <citation type="submission" date="2011-05" db="EMBL/GenBank/DDBJ databases">
        <title>Complete sequence of Methylomonas methanica MC09.</title>
        <authorList>
            <consortium name="US DOE Joint Genome Institute"/>
            <person name="Lucas S."/>
            <person name="Han J."/>
            <person name="Lapidus A."/>
            <person name="Cheng J.-F."/>
            <person name="Goodwin L."/>
            <person name="Pitluck S."/>
            <person name="Peters L."/>
            <person name="Mikhailova N."/>
            <person name="Teshima H."/>
            <person name="Han C."/>
            <person name="Tapia R."/>
            <person name="Land M."/>
            <person name="Hauser L."/>
            <person name="Kyrpides N."/>
            <person name="Ivanova N."/>
            <person name="Pagani I."/>
            <person name="Stein L."/>
            <person name="Woyke T."/>
        </authorList>
    </citation>
    <scope>NUCLEOTIDE SEQUENCE [LARGE SCALE GENOMIC DNA]</scope>
    <source>
        <strain evidence="3">MC09</strain>
    </source>
</reference>
<organism evidence="2 3">
    <name type="scientific">Methylomonas methanica (strain DSM 25384 / MC09)</name>
    <dbReference type="NCBI Taxonomy" id="857087"/>
    <lineage>
        <taxon>Bacteria</taxon>
        <taxon>Pseudomonadati</taxon>
        <taxon>Pseudomonadota</taxon>
        <taxon>Gammaproteobacteria</taxon>
        <taxon>Methylococcales</taxon>
        <taxon>Methylococcaceae</taxon>
        <taxon>Methylomonas</taxon>
    </lineage>
</organism>
<evidence type="ECO:0000313" key="2">
    <source>
        <dbReference type="EMBL" id="AEG02869.1"/>
    </source>
</evidence>
<keyword evidence="1" id="KW-1133">Transmembrane helix</keyword>
<feature type="transmembrane region" description="Helical" evidence="1">
    <location>
        <begin position="38"/>
        <end position="60"/>
    </location>
</feature>
<reference key="2">
    <citation type="submission" date="2011-05" db="EMBL/GenBank/DDBJ databases">
        <title>Complete genome sequence of the aerobic marine methanotroph Methylomonas methanica MC09.</title>
        <authorList>
            <person name="Boden R."/>
            <person name="Cunliffe M."/>
            <person name="Scanlan J."/>
            <person name="Moussard H."/>
            <person name="Kits K.D."/>
            <person name="Klotz M."/>
            <person name="Jetten M."/>
            <person name="Vuilleumier S."/>
            <person name="Han J."/>
            <person name="Peters L."/>
            <person name="Mikhailova N."/>
            <person name="Teshima H."/>
            <person name="Tapia R."/>
            <person name="Kyrpides N."/>
            <person name="Ivanova N."/>
            <person name="Pagani I."/>
            <person name="Cheng J.-F."/>
            <person name="Goodwin L."/>
            <person name="Han C."/>
            <person name="Hauser L."/>
            <person name="Land M."/>
            <person name="Lapidus A."/>
            <person name="Lucas S."/>
            <person name="Pitluck S."/>
            <person name="Woyke T."/>
            <person name="Stein L.Y."/>
            <person name="Murrell C."/>
        </authorList>
    </citation>
    <scope>NUCLEOTIDE SEQUENCE</scope>
    <source>
        <strain>MC09</strain>
    </source>
</reference>
<dbReference type="EMBL" id="CP002738">
    <property type="protein sequence ID" value="AEG02869.1"/>
    <property type="molecule type" value="Genomic_DNA"/>
</dbReference>
<gene>
    <name evidence="2" type="ordered locus">Metme_4530</name>
</gene>
<keyword evidence="3" id="KW-1185">Reference proteome</keyword>
<protein>
    <recommendedName>
        <fullName evidence="4">DUF2970 family protein</fullName>
    </recommendedName>
</protein>
<reference evidence="2 3" key="1">
    <citation type="journal article" date="2011" name="J. Bacteriol.">
        <title>Complete Genome Sequence of the Aerobic Marine Methanotroph Methylomonas methanica MC09.</title>
        <authorList>
            <person name="Boden R."/>
            <person name="Cunliffe M."/>
            <person name="Scanlan J."/>
            <person name="Moussard H."/>
            <person name="Kits K.D."/>
            <person name="Klotz M.G."/>
            <person name="Jetten M.S."/>
            <person name="Vuilleumier S."/>
            <person name="Han J."/>
            <person name="Peters L."/>
            <person name="Mikhailova N."/>
            <person name="Teshima H."/>
            <person name="Tapia R."/>
            <person name="Kyrpides N."/>
            <person name="Ivanova N."/>
            <person name="Pagani I."/>
            <person name="Cheng J.F."/>
            <person name="Goodwin L."/>
            <person name="Han C."/>
            <person name="Hauser L."/>
            <person name="Land M.L."/>
            <person name="Lapidus A."/>
            <person name="Lucas S."/>
            <person name="Pitluck S."/>
            <person name="Woyke T."/>
            <person name="Stein L."/>
            <person name="Murrell J.C."/>
        </authorList>
    </citation>
    <scope>NUCLEOTIDE SEQUENCE [LARGE SCALE GENOMIC DNA]</scope>
    <source>
        <strain evidence="2 3">MC09</strain>
    </source>
</reference>
<dbReference type="Pfam" id="PF11174">
    <property type="entry name" value="DUF2970"/>
    <property type="match status" value="1"/>
</dbReference>
<sequence length="62" mass="6562">MSKPNLLHVVKSVLAAAIGVQSEKNREVDFKHGSLPAYIIVGLIGTVLFIFAIVTVVSLVTG</sequence>
<evidence type="ECO:0008006" key="4">
    <source>
        <dbReference type="Google" id="ProtNLM"/>
    </source>
</evidence>
<dbReference type="Proteomes" id="UP000008888">
    <property type="component" value="Chromosome"/>
</dbReference>
<dbReference type="HOGENOM" id="CLU_180692_2_0_6"/>
<evidence type="ECO:0000313" key="3">
    <source>
        <dbReference type="Proteomes" id="UP000008888"/>
    </source>
</evidence>
<keyword evidence="1" id="KW-0472">Membrane</keyword>
<dbReference type="AlphaFoldDB" id="G0A5L2"/>
<keyword evidence="1" id="KW-0812">Transmembrane</keyword>
<accession>G0A5L2</accession>
<dbReference type="eggNOG" id="ENOG5033AS4">
    <property type="taxonomic scope" value="Bacteria"/>
</dbReference>
<dbReference type="STRING" id="857087.Metme_4530"/>
<dbReference type="KEGG" id="mmt:Metme_4530"/>
<dbReference type="InterPro" id="IPR021344">
    <property type="entry name" value="DUF2970"/>
</dbReference>
<dbReference type="OrthoDB" id="5625885at2"/>
<dbReference type="RefSeq" id="WP_013821082.1">
    <property type="nucleotide sequence ID" value="NC_015572.1"/>
</dbReference>